<evidence type="ECO:0000313" key="4">
    <source>
        <dbReference type="EMBL" id="USP74956.1"/>
    </source>
</evidence>
<keyword evidence="1" id="KW-0285">Flavoprotein</keyword>
<dbReference type="Proteomes" id="UP001056012">
    <property type="component" value="Chromosome 2"/>
</dbReference>
<dbReference type="SUPFAM" id="SSF51412">
    <property type="entry name" value="Inosine monophosphate dehydrogenase (IMPDH)"/>
    <property type="match status" value="1"/>
</dbReference>
<dbReference type="AlphaFoldDB" id="A0A9Q8Z2Y4"/>
<evidence type="ECO:0000313" key="5">
    <source>
        <dbReference type="Proteomes" id="UP001056012"/>
    </source>
</evidence>
<name>A0A9Q8Z2Y4_CURCL</name>
<dbReference type="Gene3D" id="3.20.20.70">
    <property type="entry name" value="Aldolase class I"/>
    <property type="match status" value="1"/>
</dbReference>
<gene>
    <name evidence="4" type="ORF">yc1106_02230</name>
</gene>
<keyword evidence="5" id="KW-1185">Reference proteome</keyword>
<keyword evidence="2" id="KW-0288">FMN</keyword>
<evidence type="ECO:0000256" key="1">
    <source>
        <dbReference type="ARBA" id="ARBA00022630"/>
    </source>
</evidence>
<dbReference type="GO" id="GO:0018580">
    <property type="term" value="F:nitronate monooxygenase activity"/>
    <property type="evidence" value="ECO:0007669"/>
    <property type="project" value="InterPro"/>
</dbReference>
<dbReference type="PANTHER" id="PTHR32332">
    <property type="entry name" value="2-NITROPROPANE DIOXYGENASE"/>
    <property type="match status" value="1"/>
</dbReference>
<dbReference type="Pfam" id="PF03060">
    <property type="entry name" value="NMO"/>
    <property type="match status" value="1"/>
</dbReference>
<evidence type="ECO:0000256" key="3">
    <source>
        <dbReference type="ARBA" id="ARBA00023002"/>
    </source>
</evidence>
<accession>A0A9Q8Z2Y4</accession>
<dbReference type="OrthoDB" id="2349068at2759"/>
<reference evidence="4" key="1">
    <citation type="submission" date="2021-12" db="EMBL/GenBank/DDBJ databases">
        <title>Curvularia clavata genome.</title>
        <authorList>
            <person name="Cao Y."/>
        </authorList>
    </citation>
    <scope>NUCLEOTIDE SEQUENCE</scope>
    <source>
        <strain evidence="4">Yc1106</strain>
    </source>
</reference>
<protein>
    <submittedName>
        <fullName evidence="4">Inosine monophosphate dehydrogenase</fullName>
    </submittedName>
</protein>
<sequence length="348" mass="36478">MSKLKDQLPWTTSPLIVNAPMAGFAGGKLASAVTLAGGLGMIGGLWDMDAVRNEIGIVVETLKSTPVTSAASGTLPIGVGFLPFVTKLDEVLAILQDYKPAVMWLFASKTLDDYADWAQAIRKASPETKIWIQVGSVAAALHIGKTAQPDVLCLQGADAGGHGFEKGASIISLLPEASDALAAEGLAHIPLVASGGIADGRGVAAAVALGAQGVVMGTRFLASEEVKIHPKYQAAILEAQDGGQVTTRSKLFDQLRGPNIWPELYDGRSLVVQSHKDFLNGMSLEEIQKLHNEEAAGEDKGYNTGLQGRAAIWAGAGVGLVKEVQSARNIVEKVRGHACDILLRVANM</sequence>
<organism evidence="4 5">
    <name type="scientific">Curvularia clavata</name>
    <dbReference type="NCBI Taxonomy" id="95742"/>
    <lineage>
        <taxon>Eukaryota</taxon>
        <taxon>Fungi</taxon>
        <taxon>Dikarya</taxon>
        <taxon>Ascomycota</taxon>
        <taxon>Pezizomycotina</taxon>
        <taxon>Dothideomycetes</taxon>
        <taxon>Pleosporomycetidae</taxon>
        <taxon>Pleosporales</taxon>
        <taxon>Pleosporineae</taxon>
        <taxon>Pleosporaceae</taxon>
        <taxon>Curvularia</taxon>
    </lineage>
</organism>
<dbReference type="CDD" id="cd04730">
    <property type="entry name" value="NPD_like"/>
    <property type="match status" value="1"/>
</dbReference>
<keyword evidence="3" id="KW-0560">Oxidoreductase</keyword>
<dbReference type="InterPro" id="IPR013785">
    <property type="entry name" value="Aldolase_TIM"/>
</dbReference>
<dbReference type="PANTHER" id="PTHR32332:SF34">
    <property type="entry name" value="2-NITROPROPANE DIOXYGENASE FAMILY, PUTATIVE-RELATED"/>
    <property type="match status" value="1"/>
</dbReference>
<dbReference type="EMBL" id="CP089275">
    <property type="protein sequence ID" value="USP74956.1"/>
    <property type="molecule type" value="Genomic_DNA"/>
</dbReference>
<dbReference type="InterPro" id="IPR004136">
    <property type="entry name" value="NMO"/>
</dbReference>
<evidence type="ECO:0000256" key="2">
    <source>
        <dbReference type="ARBA" id="ARBA00022643"/>
    </source>
</evidence>
<dbReference type="VEuPathDB" id="FungiDB:yc1106_02230"/>
<proteinExistence type="predicted"/>